<comment type="caution">
    <text evidence="2">The sequence shown here is derived from an EMBL/GenBank/DDBJ whole genome shotgun (WGS) entry which is preliminary data.</text>
</comment>
<dbReference type="AlphaFoldDB" id="A0A4Y9XQ91"/>
<feature type="non-terminal residue" evidence="2">
    <location>
        <position position="1"/>
    </location>
</feature>
<evidence type="ECO:0000313" key="3">
    <source>
        <dbReference type="Proteomes" id="UP000298327"/>
    </source>
</evidence>
<reference evidence="2 3" key="1">
    <citation type="submission" date="2019-02" db="EMBL/GenBank/DDBJ databases">
        <title>Genome sequencing of the rare red list fungi Dentipellis fragilis.</title>
        <authorList>
            <person name="Buettner E."/>
            <person name="Kellner H."/>
        </authorList>
    </citation>
    <scope>NUCLEOTIDE SEQUENCE [LARGE SCALE GENOMIC DNA]</scope>
    <source>
        <strain evidence="2 3">DSM 105465</strain>
    </source>
</reference>
<name>A0A4Y9XQ91_9AGAM</name>
<proteinExistence type="predicted"/>
<gene>
    <name evidence="2" type="ORF">EVG20_g11029</name>
</gene>
<dbReference type="OrthoDB" id="2755811at2759"/>
<keyword evidence="3" id="KW-1185">Reference proteome</keyword>
<evidence type="ECO:0000256" key="1">
    <source>
        <dbReference type="SAM" id="MobiDB-lite"/>
    </source>
</evidence>
<feature type="compositionally biased region" description="Low complexity" evidence="1">
    <location>
        <begin position="174"/>
        <end position="193"/>
    </location>
</feature>
<dbReference type="Proteomes" id="UP000298327">
    <property type="component" value="Unassembled WGS sequence"/>
</dbReference>
<feature type="compositionally biased region" description="Basic residues" evidence="1">
    <location>
        <begin position="21"/>
        <end position="34"/>
    </location>
</feature>
<dbReference type="EMBL" id="SEOQ01001534">
    <property type="protein sequence ID" value="TFY51371.1"/>
    <property type="molecule type" value="Genomic_DNA"/>
</dbReference>
<sequence length="480" mass="52554">TNCDRKKEARIQSDRAQVAAARKKPAVPTKRKTPTSKLDIQPEAKKAKQSVGSLLKDWRTVVGLKGATTTVMPKCGRAQRTPSDHDLVSDLSDNAAGFDDKSVMVTEDAALIHEKPIELVVSDLISDDDSAKPVFQKMPTAGAPKFATEKRTAREVISDSVPLKPTKRFPVTPSRASKGTSKATSAAHTPSSTALSTLPEWAQNDFQTRFVPTLLALLGVQDDVWSLKTLPALAQQAVDIVWPERQYDMTLAGNPMCKRARQAVYDWRSSVGSTAVRVVQVAMVAIPQSKRAAWATSALREDCGEAFWANPDPNGTTGALRTRYIIEVFAVYFKAIIGSEIDPDGYPAGALALSVAAVERAFKMYKSGEFVQGPQFNMGDYGASTTSWLTSVSNLLRKPKRVAALTNEVLALIESQKHRAAAVCMNNSGRLVVVEVSSPPSFEDDIEEAWYVCAIRLWRRKLTVSPEMNEKVPDAREYDR</sequence>
<feature type="region of interest" description="Disordered" evidence="1">
    <location>
        <begin position="1"/>
        <end position="52"/>
    </location>
</feature>
<protein>
    <submittedName>
        <fullName evidence="2">Uncharacterized protein</fullName>
    </submittedName>
</protein>
<feature type="compositionally biased region" description="Basic and acidic residues" evidence="1">
    <location>
        <begin position="1"/>
        <end position="13"/>
    </location>
</feature>
<evidence type="ECO:0000313" key="2">
    <source>
        <dbReference type="EMBL" id="TFY51371.1"/>
    </source>
</evidence>
<organism evidence="2 3">
    <name type="scientific">Dentipellis fragilis</name>
    <dbReference type="NCBI Taxonomy" id="205917"/>
    <lineage>
        <taxon>Eukaryota</taxon>
        <taxon>Fungi</taxon>
        <taxon>Dikarya</taxon>
        <taxon>Basidiomycota</taxon>
        <taxon>Agaricomycotina</taxon>
        <taxon>Agaricomycetes</taxon>
        <taxon>Russulales</taxon>
        <taxon>Hericiaceae</taxon>
        <taxon>Dentipellis</taxon>
    </lineage>
</organism>
<accession>A0A4Y9XQ91</accession>
<feature type="region of interest" description="Disordered" evidence="1">
    <location>
        <begin position="163"/>
        <end position="193"/>
    </location>
</feature>